<sequence length="144" mass="15985">MRAARCLLLWAAVSVTGWSTASRQWRERGGGIGIGNGDGDGRAHREEEITRPQRLQQRADGEGGELAHGRLDTRVKSEDADALHPIHLAQLSFLVKAFGTSFILDLELNQQWRSLTLGPTVSERAALCFRLRLLVRLDSLQEVT</sequence>
<dbReference type="EMBL" id="CM040986">
    <property type="protein sequence ID" value="MCJ8738087.1"/>
    <property type="molecule type" value="Genomic_DNA"/>
</dbReference>
<protein>
    <submittedName>
        <fullName evidence="1">Uncharacterized protein</fullName>
    </submittedName>
</protein>
<evidence type="ECO:0000313" key="1">
    <source>
        <dbReference type="EMBL" id="MCJ8738087.1"/>
    </source>
</evidence>
<accession>A0ACC5YR57</accession>
<proteinExistence type="predicted"/>
<organism evidence="1 2">
    <name type="scientific">Pangasius djambal</name>
    <dbReference type="NCBI Taxonomy" id="1691987"/>
    <lineage>
        <taxon>Eukaryota</taxon>
        <taxon>Metazoa</taxon>
        <taxon>Chordata</taxon>
        <taxon>Craniata</taxon>
        <taxon>Vertebrata</taxon>
        <taxon>Euteleostomi</taxon>
        <taxon>Actinopterygii</taxon>
        <taxon>Neopterygii</taxon>
        <taxon>Teleostei</taxon>
        <taxon>Ostariophysi</taxon>
        <taxon>Siluriformes</taxon>
        <taxon>Pangasiidae</taxon>
        <taxon>Pangasius</taxon>
    </lineage>
</organism>
<name>A0ACC5YR57_9TELE</name>
<dbReference type="Proteomes" id="UP000830395">
    <property type="component" value="Chromosome 12"/>
</dbReference>
<reference evidence="1" key="1">
    <citation type="submission" date="2020-02" db="EMBL/GenBank/DDBJ databases">
        <title>Genome sequencing of the panga catfish, Pangasius djambal.</title>
        <authorList>
            <person name="Wen M."/>
            <person name="Zahm M."/>
            <person name="Roques C."/>
            <person name="Cabau C."/>
            <person name="Klopp C."/>
            <person name="Donnadieu C."/>
            <person name="Jouanno E."/>
            <person name="Avarre J.-C."/>
            <person name="Campet M."/>
            <person name="Ha T."/>
            <person name="Dugue R."/>
            <person name="Lampietro C."/>
            <person name="Louis A."/>
            <person name="Herpin A."/>
            <person name="Echchiki A."/>
            <person name="Berthelot C."/>
            <person name="Parey E."/>
            <person name="Roest-Crollius H."/>
            <person name="Braasch I."/>
            <person name="Postlethwait J.H."/>
            <person name="Bobe J."/>
            <person name="Montfort J."/>
            <person name="Bouchez O."/>
            <person name="Begum T."/>
            <person name="Schartl M."/>
            <person name="Gustiano R."/>
            <person name="Guiguen Y."/>
        </authorList>
    </citation>
    <scope>NUCLEOTIDE SEQUENCE</scope>
    <source>
        <strain evidence="1">Pdj_M5554</strain>
    </source>
</reference>
<comment type="caution">
    <text evidence="1">The sequence shown here is derived from an EMBL/GenBank/DDBJ whole genome shotgun (WGS) entry which is preliminary data.</text>
</comment>
<evidence type="ECO:0000313" key="2">
    <source>
        <dbReference type="Proteomes" id="UP000830395"/>
    </source>
</evidence>
<keyword evidence="2" id="KW-1185">Reference proteome</keyword>
<gene>
    <name evidence="1" type="ORF">PDJAM_G00031670</name>
</gene>